<dbReference type="RefSeq" id="WP_186919828.1">
    <property type="nucleotide sequence ID" value="NZ_JACOPQ010000011.1"/>
</dbReference>
<organism evidence="2 3">
    <name type="scientific">Lawsonibacter faecis</name>
    <dbReference type="NCBI Taxonomy" id="2763052"/>
    <lineage>
        <taxon>Bacteria</taxon>
        <taxon>Bacillati</taxon>
        <taxon>Bacillota</taxon>
        <taxon>Clostridia</taxon>
        <taxon>Eubacteriales</taxon>
        <taxon>Oscillospiraceae</taxon>
        <taxon>Lawsonibacter</taxon>
    </lineage>
</organism>
<keyword evidence="1" id="KW-0812">Transmembrane</keyword>
<feature type="transmembrane region" description="Helical" evidence="1">
    <location>
        <begin position="37"/>
        <end position="55"/>
    </location>
</feature>
<name>A0A8J6MDP6_9FIRM</name>
<dbReference type="EMBL" id="JACOPQ010000011">
    <property type="protein sequence ID" value="MBC5738034.1"/>
    <property type="molecule type" value="Genomic_DNA"/>
</dbReference>
<protein>
    <submittedName>
        <fullName evidence="2">Uncharacterized protein</fullName>
    </submittedName>
</protein>
<evidence type="ECO:0000256" key="1">
    <source>
        <dbReference type="SAM" id="Phobius"/>
    </source>
</evidence>
<accession>A0A8J6MDP6</accession>
<keyword evidence="1" id="KW-0472">Membrane</keyword>
<keyword evidence="3" id="KW-1185">Reference proteome</keyword>
<dbReference type="Proteomes" id="UP000607645">
    <property type="component" value="Unassembled WGS sequence"/>
</dbReference>
<evidence type="ECO:0000313" key="2">
    <source>
        <dbReference type="EMBL" id="MBC5738034.1"/>
    </source>
</evidence>
<reference evidence="2" key="1">
    <citation type="submission" date="2020-08" db="EMBL/GenBank/DDBJ databases">
        <title>Genome public.</title>
        <authorList>
            <person name="Liu C."/>
            <person name="Sun Q."/>
        </authorList>
    </citation>
    <scope>NUCLEOTIDE SEQUENCE</scope>
    <source>
        <strain evidence="2">NSJ-52</strain>
    </source>
</reference>
<feature type="transmembrane region" description="Helical" evidence="1">
    <location>
        <begin position="12"/>
        <end position="31"/>
    </location>
</feature>
<comment type="caution">
    <text evidence="2">The sequence shown here is derived from an EMBL/GenBank/DDBJ whole genome shotgun (WGS) entry which is preliminary data.</text>
</comment>
<evidence type="ECO:0000313" key="3">
    <source>
        <dbReference type="Proteomes" id="UP000607645"/>
    </source>
</evidence>
<dbReference type="AlphaFoldDB" id="A0A8J6MDP6"/>
<proteinExistence type="predicted"/>
<sequence length="96" mass="9386">MAGTPKTSIPDGVTCGLPMLAAVAAVVLGLLNATVPAVILAAAGLAVGVVALAAGERLSLGKRAARLGFVAALSACVFVVAYAVLSYVAFLAVQSF</sequence>
<gene>
    <name evidence="2" type="ORF">H8S62_13560</name>
</gene>
<keyword evidence="1" id="KW-1133">Transmembrane helix</keyword>
<feature type="transmembrane region" description="Helical" evidence="1">
    <location>
        <begin position="67"/>
        <end position="93"/>
    </location>
</feature>